<feature type="domain" description="HTH marR-type" evidence="2">
    <location>
        <begin position="8"/>
        <end position="139"/>
    </location>
</feature>
<protein>
    <recommendedName>
        <fullName evidence="2">HTH marR-type domain-containing protein</fullName>
    </recommendedName>
</protein>
<evidence type="ECO:0000313" key="3">
    <source>
        <dbReference type="EMBL" id="GGE17660.1"/>
    </source>
</evidence>
<dbReference type="AlphaFoldDB" id="A0A8J2VHS6"/>
<evidence type="ECO:0000256" key="1">
    <source>
        <dbReference type="ARBA" id="ARBA00023125"/>
    </source>
</evidence>
<dbReference type="RefSeq" id="WP_188647678.1">
    <property type="nucleotide sequence ID" value="NZ_BMHQ01000006.1"/>
</dbReference>
<keyword evidence="1" id="KW-0238">DNA-binding</keyword>
<dbReference type="GO" id="GO:0003700">
    <property type="term" value="F:DNA-binding transcription factor activity"/>
    <property type="evidence" value="ECO:0007669"/>
    <property type="project" value="InterPro"/>
</dbReference>
<organism evidence="3 4">
    <name type="scientific">Marinithermofilum abyssi</name>
    <dbReference type="NCBI Taxonomy" id="1571185"/>
    <lineage>
        <taxon>Bacteria</taxon>
        <taxon>Bacillati</taxon>
        <taxon>Bacillota</taxon>
        <taxon>Bacilli</taxon>
        <taxon>Bacillales</taxon>
        <taxon>Thermoactinomycetaceae</taxon>
        <taxon>Marinithermofilum</taxon>
    </lineage>
</organism>
<accession>A0A8J2VHS6</accession>
<dbReference type="InterPro" id="IPR036390">
    <property type="entry name" value="WH_DNA-bd_sf"/>
</dbReference>
<dbReference type="PRINTS" id="PR00598">
    <property type="entry name" value="HTHMARR"/>
</dbReference>
<gene>
    <name evidence="3" type="ORF">GCM10011571_19240</name>
</gene>
<dbReference type="PROSITE" id="PS50995">
    <property type="entry name" value="HTH_MARR_2"/>
    <property type="match status" value="1"/>
</dbReference>
<dbReference type="InterPro" id="IPR039422">
    <property type="entry name" value="MarR/SlyA-like"/>
</dbReference>
<comment type="caution">
    <text evidence="3">The sequence shown here is derived from an EMBL/GenBank/DDBJ whole genome shotgun (WGS) entry which is preliminary data.</text>
</comment>
<reference evidence="3" key="2">
    <citation type="submission" date="2020-09" db="EMBL/GenBank/DDBJ databases">
        <authorList>
            <person name="Sun Q."/>
            <person name="Zhou Y."/>
        </authorList>
    </citation>
    <scope>NUCLEOTIDE SEQUENCE</scope>
    <source>
        <strain evidence="3">CGMCC 1.15179</strain>
    </source>
</reference>
<dbReference type="PANTHER" id="PTHR33164">
    <property type="entry name" value="TRANSCRIPTIONAL REGULATOR, MARR FAMILY"/>
    <property type="match status" value="1"/>
</dbReference>
<dbReference type="SUPFAM" id="SSF46785">
    <property type="entry name" value="Winged helix' DNA-binding domain"/>
    <property type="match status" value="1"/>
</dbReference>
<evidence type="ECO:0000259" key="2">
    <source>
        <dbReference type="PROSITE" id="PS50995"/>
    </source>
</evidence>
<dbReference type="InterPro" id="IPR000835">
    <property type="entry name" value="HTH_MarR-typ"/>
</dbReference>
<reference evidence="3" key="1">
    <citation type="journal article" date="2014" name="Int. J. Syst. Evol. Microbiol.">
        <title>Complete genome sequence of Corynebacterium casei LMG S-19264T (=DSM 44701T), isolated from a smear-ripened cheese.</title>
        <authorList>
            <consortium name="US DOE Joint Genome Institute (JGI-PGF)"/>
            <person name="Walter F."/>
            <person name="Albersmeier A."/>
            <person name="Kalinowski J."/>
            <person name="Ruckert C."/>
        </authorList>
    </citation>
    <scope>NUCLEOTIDE SEQUENCE</scope>
    <source>
        <strain evidence="3">CGMCC 1.15179</strain>
    </source>
</reference>
<dbReference type="GO" id="GO:0006950">
    <property type="term" value="P:response to stress"/>
    <property type="evidence" value="ECO:0007669"/>
    <property type="project" value="TreeGrafter"/>
</dbReference>
<proteinExistence type="predicted"/>
<dbReference type="PANTHER" id="PTHR33164:SF67">
    <property type="entry name" value="TRANSCRIPTIONAL REGULATOR, MARR FAMILY"/>
    <property type="match status" value="1"/>
</dbReference>
<name>A0A8J2VHS6_9BACL</name>
<dbReference type="Proteomes" id="UP000625210">
    <property type="component" value="Unassembled WGS sequence"/>
</dbReference>
<keyword evidence="4" id="KW-1185">Reference proteome</keyword>
<dbReference type="EMBL" id="BMHQ01000006">
    <property type="protein sequence ID" value="GGE17660.1"/>
    <property type="molecule type" value="Genomic_DNA"/>
</dbReference>
<evidence type="ECO:0000313" key="4">
    <source>
        <dbReference type="Proteomes" id="UP000625210"/>
    </source>
</evidence>
<dbReference type="InterPro" id="IPR036388">
    <property type="entry name" value="WH-like_DNA-bd_sf"/>
</dbReference>
<dbReference type="Pfam" id="PF01047">
    <property type="entry name" value="MarR"/>
    <property type="match status" value="1"/>
</dbReference>
<dbReference type="Gene3D" id="1.10.10.10">
    <property type="entry name" value="Winged helix-like DNA-binding domain superfamily/Winged helix DNA-binding domain"/>
    <property type="match status" value="1"/>
</dbReference>
<dbReference type="SMART" id="SM00347">
    <property type="entry name" value="HTH_MARR"/>
    <property type="match status" value="1"/>
</dbReference>
<sequence>MTKRHQFIEELEHTLRRVFRTLKKEVNDTLGDEMNATEFNFLRYLTCEGPQKVSALSQKFGVAVSHVTNVADRLVEKKWVQRERSRKDKRVVVLKATPEGKEMFYKMEKKRKEYFRKRFDPFTTDEMETLLKLFQKLISGKDDGGC</sequence>
<dbReference type="GO" id="GO:0003677">
    <property type="term" value="F:DNA binding"/>
    <property type="evidence" value="ECO:0007669"/>
    <property type="project" value="UniProtKB-KW"/>
</dbReference>